<dbReference type="InterPro" id="IPR018946">
    <property type="entry name" value="PhoD-like_MPP"/>
</dbReference>
<feature type="domain" description="PhoD-like phosphatase metallophosphatase" evidence="1">
    <location>
        <begin position="357"/>
        <end position="597"/>
    </location>
</feature>
<dbReference type="CDD" id="cd07389">
    <property type="entry name" value="MPP_PhoD"/>
    <property type="match status" value="1"/>
</dbReference>
<accession>A0A4R6M9F6</accession>
<reference evidence="2 3" key="1">
    <citation type="submission" date="2019-03" db="EMBL/GenBank/DDBJ databases">
        <title>Genomic Encyclopedia of Type Strains, Phase III (KMG-III): the genomes of soil and plant-associated and newly described type strains.</title>
        <authorList>
            <person name="Whitman W."/>
        </authorList>
    </citation>
    <scope>NUCLEOTIDE SEQUENCE [LARGE SCALE GENOMIC DNA]</scope>
    <source>
        <strain evidence="2 3">CECT 7378</strain>
    </source>
</reference>
<dbReference type="Pfam" id="PF09423">
    <property type="entry name" value="PhoD"/>
    <property type="match status" value="1"/>
</dbReference>
<dbReference type="PANTHER" id="PTHR37031">
    <property type="entry name" value="METALLOPHOSPHATASE BINDING DOMAIN PROTEIN"/>
    <property type="match status" value="1"/>
</dbReference>
<evidence type="ECO:0000259" key="1">
    <source>
        <dbReference type="Pfam" id="PF09423"/>
    </source>
</evidence>
<dbReference type="OrthoDB" id="9795624at2"/>
<sequence length="689" mass="78011">MTSTDTLEESNTQLPAVIAGPILRKLDARSATFWLACSEHFDVHFGFFLGDCFVGHSSNAPYTLVETTQQNHVIKLSESLWIMLVTVEFQAPLQPNTAITYEVTLSKNNTNTAGEIPFSIPFAEWGKTLCYAQEERPSFVFKPKVDNVLHGSCRKPHHRNAIDSINVDCGDGLAVADDHLASIMEQVGSVKSDSVKADSTKAKRVKKWPSALVMSGDQIYADDVAGPILNAIHQVIALLDLPSESLPASDANKTFEALHTRIDLYYQRESVLPMTDLSDEVKKQFFFGGKKPIFTSSTAHNHLMSFSEMVAMYLLVWSPELWPFLNLVAPTELRPETRDQYHHELVSINYFVEHLSKARRVMAHLPTAMMFDDHDITDDWNLTAGWEQAAYEHPVSKRIIGNGLMAYFLFQGWGNNPTQFDQAFIKTYQTAIKELGTQTHDDVIQTLIRYDRWHYVWETCPALVVLDTRTHRWRSESNLNKPSGLMDWEALTDLQSELINRDSVLLVSPAPIFGVKLIEAIQKVFTLCGKPLLVDAENWMAHSGSAHTLMNLFRHPKTPKNFVILSGDVHYSFAYHVEVKGQSSSPNVWQITSSGLRNEFPDNLLSWFDRLNRWLYAPWSPLNLFTKRRGMWVSPCKPDKRNKGERLLNGAGVGFVRLGNDGAPIEIAQLLPKGEKVRFLKSDDDRQFE</sequence>
<dbReference type="Proteomes" id="UP000294656">
    <property type="component" value="Unassembled WGS sequence"/>
</dbReference>
<dbReference type="InterPro" id="IPR038607">
    <property type="entry name" value="PhoD-like_sf"/>
</dbReference>
<dbReference type="EMBL" id="SNXC01000011">
    <property type="protein sequence ID" value="TDO98138.1"/>
    <property type="molecule type" value="Genomic_DNA"/>
</dbReference>
<dbReference type="AlphaFoldDB" id="A0A4R6M9F6"/>
<evidence type="ECO:0000313" key="3">
    <source>
        <dbReference type="Proteomes" id="UP000294656"/>
    </source>
</evidence>
<dbReference type="SUPFAM" id="SSF56300">
    <property type="entry name" value="Metallo-dependent phosphatases"/>
    <property type="match status" value="1"/>
</dbReference>
<dbReference type="InterPro" id="IPR029052">
    <property type="entry name" value="Metallo-depent_PP-like"/>
</dbReference>
<protein>
    <submittedName>
        <fullName evidence="2">PhoD-like phosphatase</fullName>
    </submittedName>
</protein>
<name>A0A4R6M9F6_9GAMM</name>
<dbReference type="PANTHER" id="PTHR37031:SF2">
    <property type="entry name" value="PHOD-LIKE PHOSPHATASE METALLOPHOSPHATASE DOMAIN-CONTAINING PROTEIN"/>
    <property type="match status" value="1"/>
</dbReference>
<proteinExistence type="predicted"/>
<comment type="caution">
    <text evidence="2">The sequence shown here is derived from an EMBL/GenBank/DDBJ whole genome shotgun (WGS) entry which is preliminary data.</text>
</comment>
<keyword evidence="3" id="KW-1185">Reference proteome</keyword>
<evidence type="ECO:0000313" key="2">
    <source>
        <dbReference type="EMBL" id="TDO98138.1"/>
    </source>
</evidence>
<dbReference type="RefSeq" id="WP_133503569.1">
    <property type="nucleotide sequence ID" value="NZ_SNXC01000011.1"/>
</dbReference>
<organism evidence="2 3">
    <name type="scientific">Marinomonas balearica</name>
    <dbReference type="NCBI Taxonomy" id="491947"/>
    <lineage>
        <taxon>Bacteria</taxon>
        <taxon>Pseudomonadati</taxon>
        <taxon>Pseudomonadota</taxon>
        <taxon>Gammaproteobacteria</taxon>
        <taxon>Oceanospirillales</taxon>
        <taxon>Oceanospirillaceae</taxon>
        <taxon>Marinomonas</taxon>
    </lineage>
</organism>
<gene>
    <name evidence="2" type="ORF">DFP79_1772</name>
</gene>
<dbReference type="Gene3D" id="3.60.21.70">
    <property type="entry name" value="PhoD-like phosphatase"/>
    <property type="match status" value="1"/>
</dbReference>